<comment type="similarity">
    <text evidence="1">Belongs to the HupH/HyaF family.</text>
</comment>
<feature type="domain" description="HupH hydrogenase expression protein C-terminal" evidence="3">
    <location>
        <begin position="16"/>
        <end position="127"/>
    </location>
</feature>
<dbReference type="RefSeq" id="WP_326298805.1">
    <property type="nucleotide sequence ID" value="NZ_JAYLLH010000028.1"/>
</dbReference>
<evidence type="ECO:0000313" key="5">
    <source>
        <dbReference type="Proteomes" id="UP001348149"/>
    </source>
</evidence>
<accession>A0ABU6HJZ3</accession>
<evidence type="ECO:0000256" key="1">
    <source>
        <dbReference type="ARBA" id="ARBA00010832"/>
    </source>
</evidence>
<evidence type="ECO:0000259" key="3">
    <source>
        <dbReference type="Pfam" id="PF04809"/>
    </source>
</evidence>
<dbReference type="Gene3D" id="3.30.1370.140">
    <property type="entry name" value="HupH hydrogenase expression protein, C-terminal domain"/>
    <property type="match status" value="1"/>
</dbReference>
<dbReference type="Proteomes" id="UP001348149">
    <property type="component" value="Unassembled WGS sequence"/>
</dbReference>
<feature type="region of interest" description="Disordered" evidence="2">
    <location>
        <begin position="123"/>
        <end position="142"/>
    </location>
</feature>
<evidence type="ECO:0000256" key="2">
    <source>
        <dbReference type="SAM" id="MobiDB-lite"/>
    </source>
</evidence>
<keyword evidence="5" id="KW-1185">Reference proteome</keyword>
<protein>
    <submittedName>
        <fullName evidence="4">Hydrogenase expression/formation C-terminal domain-containing protein</fullName>
    </submittedName>
</protein>
<name>A0ABU6HJZ3_9RHOB</name>
<comment type="caution">
    <text evidence="4">The sequence shown here is derived from an EMBL/GenBank/DDBJ whole genome shotgun (WGS) entry which is preliminary data.</text>
</comment>
<sequence length="142" mass="15176">MDDTLRQAQEARTGIADSLVVEIADRLTALAQTGDQSAIDLRALPMTAADRADLEAFLGRGEVTADLSVAGRSEVWETRFAGVWWLRHLMADGRVAAETIEITRIPDLLVAASEDVATAASNLRKSLNGPGTTRQEAEATNG</sequence>
<evidence type="ECO:0000313" key="4">
    <source>
        <dbReference type="EMBL" id="MEC3862772.1"/>
    </source>
</evidence>
<dbReference type="InterPro" id="IPR038527">
    <property type="entry name" value="HupH_C_sf"/>
</dbReference>
<organism evidence="4 5">
    <name type="scientific">Mesobacterium hydrothermale</name>
    <dbReference type="NCBI Taxonomy" id="3111907"/>
    <lineage>
        <taxon>Bacteria</taxon>
        <taxon>Pseudomonadati</taxon>
        <taxon>Pseudomonadota</taxon>
        <taxon>Alphaproteobacteria</taxon>
        <taxon>Rhodobacterales</taxon>
        <taxon>Roseobacteraceae</taxon>
        <taxon>Mesobacterium</taxon>
    </lineage>
</organism>
<reference evidence="4 5" key="1">
    <citation type="submission" date="2024-01" db="EMBL/GenBank/DDBJ databases">
        <title>Mesobacterium rodlantinim sp. nov., isolated from shallow sea hydrothermal systems off Kueishantao Island.</title>
        <authorList>
            <person name="Su Z."/>
            <person name="Tang K."/>
        </authorList>
    </citation>
    <scope>NUCLEOTIDE SEQUENCE [LARGE SCALE GENOMIC DNA]</scope>
    <source>
        <strain evidence="4 5">TK19101</strain>
    </source>
</reference>
<gene>
    <name evidence="4" type="ORF">VK792_15880</name>
</gene>
<dbReference type="Pfam" id="PF04809">
    <property type="entry name" value="HupH_C"/>
    <property type="match status" value="1"/>
</dbReference>
<dbReference type="InterPro" id="IPR006894">
    <property type="entry name" value="HupH_Hydgase_express_prot_C"/>
</dbReference>
<proteinExistence type="inferred from homology"/>
<dbReference type="EMBL" id="JAYLLH010000028">
    <property type="protein sequence ID" value="MEC3862772.1"/>
    <property type="molecule type" value="Genomic_DNA"/>
</dbReference>